<accession>A0ABN7N301</accession>
<dbReference type="Gene3D" id="3.40.50.300">
    <property type="entry name" value="P-loop containing nucleotide triphosphate hydrolases"/>
    <property type="match status" value="1"/>
</dbReference>
<evidence type="ECO:0000313" key="3">
    <source>
        <dbReference type="EMBL" id="CAE6847845.1"/>
    </source>
</evidence>
<dbReference type="Pfam" id="PF00437">
    <property type="entry name" value="T2SSE"/>
    <property type="match status" value="1"/>
</dbReference>
<sequence length="253" mass="27993">MSIVPAFFNRTESIRPLFDNVDVSEIAVNGPGVVWAGRKGVRFMERVDTPVLTESTLRDFAELVAHHSDQETDAKRPLLAASIPSELTGPGNRDFRIQVVQPPAVPPGTIAIAIRKPSTLDLTMQYYEESGAFRRVNEPLPDAEDTGRKLAMLYRDGNWPAFLRLAVKAKKNIVVSAPTFAGKTEFINMLLKEISPAERIVTIEDARELRPPQANTVNLLYSRGNQGTANVTPVELMEASLRLSPDSGRTAWR</sequence>
<dbReference type="InterPro" id="IPR027417">
    <property type="entry name" value="P-loop_NTPase"/>
</dbReference>
<dbReference type="InterPro" id="IPR001482">
    <property type="entry name" value="T2SS/T4SS_dom"/>
</dbReference>
<evidence type="ECO:0000313" key="4">
    <source>
        <dbReference type="Proteomes" id="UP000674425"/>
    </source>
</evidence>
<dbReference type="PANTHER" id="PTHR30486">
    <property type="entry name" value="TWITCHING MOTILITY PROTEIN PILT"/>
    <property type="match status" value="1"/>
</dbReference>
<name>A0ABN7N301_9BURK</name>
<dbReference type="PANTHER" id="PTHR30486:SF6">
    <property type="entry name" value="TYPE IV PILUS RETRACTATION ATPASE PILT"/>
    <property type="match status" value="1"/>
</dbReference>
<protein>
    <submittedName>
        <fullName evidence="3">Type IV secretion system protein PtlH</fullName>
    </submittedName>
</protein>
<gene>
    <name evidence="3" type="primary">ptlH</name>
    <name evidence="3" type="ORF">R69658_07018</name>
</gene>
<reference evidence="3 4" key="1">
    <citation type="submission" date="2021-02" db="EMBL/GenBank/DDBJ databases">
        <authorList>
            <person name="Vanwijnsberghe S."/>
        </authorList>
    </citation>
    <scope>NUCLEOTIDE SEQUENCE [LARGE SCALE GENOMIC DNA]</scope>
    <source>
        <strain evidence="3 4">R-69658</strain>
    </source>
</reference>
<organism evidence="3 4">
    <name type="scientific">Paraburkholderia aspalathi</name>
    <dbReference type="NCBI Taxonomy" id="1324617"/>
    <lineage>
        <taxon>Bacteria</taxon>
        <taxon>Pseudomonadati</taxon>
        <taxon>Pseudomonadota</taxon>
        <taxon>Betaproteobacteria</taxon>
        <taxon>Burkholderiales</taxon>
        <taxon>Burkholderiaceae</taxon>
        <taxon>Paraburkholderia</taxon>
    </lineage>
</organism>
<evidence type="ECO:0000259" key="2">
    <source>
        <dbReference type="Pfam" id="PF00437"/>
    </source>
</evidence>
<keyword evidence="4" id="KW-1185">Reference proteome</keyword>
<proteinExistence type="inferred from homology"/>
<dbReference type="SUPFAM" id="SSF52540">
    <property type="entry name" value="P-loop containing nucleoside triphosphate hydrolases"/>
    <property type="match status" value="1"/>
</dbReference>
<dbReference type="Proteomes" id="UP000674425">
    <property type="component" value="Unassembled WGS sequence"/>
</dbReference>
<evidence type="ECO:0000256" key="1">
    <source>
        <dbReference type="ARBA" id="ARBA00006611"/>
    </source>
</evidence>
<comment type="similarity">
    <text evidence="1">Belongs to the GSP E family.</text>
</comment>
<feature type="domain" description="Bacterial type II secretion system protein E" evidence="2">
    <location>
        <begin position="157"/>
        <end position="246"/>
    </location>
</feature>
<comment type="caution">
    <text evidence="3">The sequence shown here is derived from an EMBL/GenBank/DDBJ whole genome shotgun (WGS) entry which is preliminary data.</text>
</comment>
<dbReference type="Gene3D" id="3.30.450.90">
    <property type="match status" value="1"/>
</dbReference>
<dbReference type="InterPro" id="IPR050921">
    <property type="entry name" value="T4SS_GSP_E_ATPase"/>
</dbReference>
<dbReference type="EMBL" id="CAJNAU010000113">
    <property type="protein sequence ID" value="CAE6847845.1"/>
    <property type="molecule type" value="Genomic_DNA"/>
</dbReference>